<evidence type="ECO:0000313" key="4">
    <source>
        <dbReference type="Proteomes" id="UP000612746"/>
    </source>
</evidence>
<accession>A0A8H7PGH2</accession>
<dbReference type="PANTHER" id="PTHR21818">
    <property type="entry name" value="BC025462 PROTEIN"/>
    <property type="match status" value="1"/>
</dbReference>
<dbReference type="PANTHER" id="PTHR21818:SF0">
    <property type="entry name" value="FANCONI ANEMIA GROUP I PROTEIN"/>
    <property type="match status" value="1"/>
</dbReference>
<dbReference type="InterPro" id="IPR029314">
    <property type="entry name" value="FANCI_S4"/>
</dbReference>
<dbReference type="Pfam" id="PF14680">
    <property type="entry name" value="FANCI_HD2"/>
    <property type="match status" value="1"/>
</dbReference>
<dbReference type="InterPro" id="IPR029312">
    <property type="entry name" value="FANCI_HD2"/>
</dbReference>
<dbReference type="SUPFAM" id="SSF109993">
    <property type="entry name" value="VPS9 domain"/>
    <property type="match status" value="1"/>
</dbReference>
<gene>
    <name evidence="3" type="ORF">INT44_007107</name>
</gene>
<evidence type="ECO:0000313" key="3">
    <source>
        <dbReference type="EMBL" id="KAG2173516.1"/>
    </source>
</evidence>
<dbReference type="Pfam" id="PF14676">
    <property type="entry name" value="FANCI_S2"/>
    <property type="match status" value="1"/>
</dbReference>
<protein>
    <recommendedName>
        <fullName evidence="2">VPS9 domain-containing protein</fullName>
    </recommendedName>
</protein>
<keyword evidence="4" id="KW-1185">Reference proteome</keyword>
<dbReference type="InterPro" id="IPR029315">
    <property type="entry name" value="FANCI_S2"/>
</dbReference>
<dbReference type="PROSITE" id="PS51205">
    <property type="entry name" value="VPS9"/>
    <property type="match status" value="1"/>
</dbReference>
<feature type="compositionally biased region" description="Low complexity" evidence="1">
    <location>
        <begin position="1830"/>
        <end position="1841"/>
    </location>
</feature>
<dbReference type="GO" id="GO:0070182">
    <property type="term" value="F:DNA polymerase binding"/>
    <property type="evidence" value="ECO:0007669"/>
    <property type="project" value="TreeGrafter"/>
</dbReference>
<feature type="domain" description="VPS9" evidence="2">
    <location>
        <begin position="1538"/>
        <end position="1692"/>
    </location>
</feature>
<reference evidence="3" key="1">
    <citation type="submission" date="2020-12" db="EMBL/GenBank/DDBJ databases">
        <title>Metabolic potential, ecology and presence of endohyphal bacteria is reflected in genomic diversity of Mucoromycotina.</title>
        <authorList>
            <person name="Muszewska A."/>
            <person name="Okrasinska A."/>
            <person name="Steczkiewicz K."/>
            <person name="Drgas O."/>
            <person name="Orlowska M."/>
            <person name="Perlinska-Lenart U."/>
            <person name="Aleksandrzak-Piekarczyk T."/>
            <person name="Szatraj K."/>
            <person name="Zielenkiewicz U."/>
            <person name="Pilsyk S."/>
            <person name="Malc E."/>
            <person name="Mieczkowski P."/>
            <person name="Kruszewska J.S."/>
            <person name="Biernat P."/>
            <person name="Pawlowska J."/>
        </authorList>
    </citation>
    <scope>NUCLEOTIDE SEQUENCE</scope>
    <source>
        <strain evidence="3">WA0000051536</strain>
    </source>
</reference>
<dbReference type="GO" id="GO:0006281">
    <property type="term" value="P:DNA repair"/>
    <property type="evidence" value="ECO:0007669"/>
    <property type="project" value="InterPro"/>
</dbReference>
<dbReference type="OrthoDB" id="195089at2759"/>
<feature type="region of interest" description="Disordered" evidence="1">
    <location>
        <begin position="1196"/>
        <end position="1257"/>
    </location>
</feature>
<name>A0A8H7PGH2_9FUNG</name>
<dbReference type="Pfam" id="PF14679">
    <property type="entry name" value="FANCI_HD1"/>
    <property type="match status" value="1"/>
</dbReference>
<dbReference type="Pfam" id="PF14677">
    <property type="entry name" value="FANCI_S3"/>
    <property type="match status" value="1"/>
</dbReference>
<dbReference type="InterPro" id="IPR026171">
    <property type="entry name" value="FANCI"/>
</dbReference>
<proteinExistence type="predicted"/>
<feature type="region of interest" description="Disordered" evidence="1">
    <location>
        <begin position="1720"/>
        <end position="1740"/>
    </location>
</feature>
<dbReference type="InterPro" id="IPR029313">
    <property type="entry name" value="FANCI_S3"/>
</dbReference>
<feature type="region of interest" description="Disordered" evidence="1">
    <location>
        <begin position="1830"/>
        <end position="1886"/>
    </location>
</feature>
<dbReference type="EMBL" id="JAEPRA010000018">
    <property type="protein sequence ID" value="KAG2173516.1"/>
    <property type="molecule type" value="Genomic_DNA"/>
</dbReference>
<dbReference type="Proteomes" id="UP000612746">
    <property type="component" value="Unassembled WGS sequence"/>
</dbReference>
<evidence type="ECO:0000256" key="1">
    <source>
        <dbReference type="SAM" id="MobiDB-lite"/>
    </source>
</evidence>
<organism evidence="3 4">
    <name type="scientific">Umbelopsis vinacea</name>
    <dbReference type="NCBI Taxonomy" id="44442"/>
    <lineage>
        <taxon>Eukaryota</taxon>
        <taxon>Fungi</taxon>
        <taxon>Fungi incertae sedis</taxon>
        <taxon>Mucoromycota</taxon>
        <taxon>Mucoromycotina</taxon>
        <taxon>Umbelopsidomycetes</taxon>
        <taxon>Umbelopsidales</taxon>
        <taxon>Umbelopsidaceae</taxon>
        <taxon>Umbelopsis</taxon>
    </lineage>
</organism>
<dbReference type="InterPro" id="IPR029310">
    <property type="entry name" value="FANCI_HD1"/>
</dbReference>
<comment type="caution">
    <text evidence="3">The sequence shown here is derived from an EMBL/GenBank/DDBJ whole genome shotgun (WGS) entry which is preliminary data.</text>
</comment>
<dbReference type="InterPro" id="IPR037191">
    <property type="entry name" value="VPS9_dom_sf"/>
</dbReference>
<dbReference type="Pfam" id="PF02204">
    <property type="entry name" value="VPS9"/>
    <property type="match status" value="1"/>
</dbReference>
<evidence type="ECO:0000259" key="2">
    <source>
        <dbReference type="PROSITE" id="PS51205"/>
    </source>
</evidence>
<sequence length="1948" mass="219449">MANFLLPEIDSLPTEAIRDVNLFVVDIVRKGEPVQPKLFDLLPKLLVTSVDREVIEVEIEGKFQILSGVEYMDYIIDKLVSCKWHPSYAVGIASAFNEMECTSKQLKRVTEKLLRLVQLAVLELNELPPLAYQLFLLSRKGEKQLIITKICSHFQDAEEQYIPTPTKRANNQAVDFNRVEGTIIVHMCFAIKQDQDLGSEFLKYIKRNKIRALTPFTLSCMLSMARIHRFEDTVLELLKSTIMSVYKDAEKLEQYPWFRAAEQIGLYKVPIKDMMNTVIDKTTSGWDQVTQSLVQLAVLLLDSSVSSSPFKKPSGRTTSGNLSPTEETARLAIDILARTFKLHDIVRHEIMNHILSRIVTRANSVSYFLDLLDLLGKECPNILMESDNMSKIRETLDYLSYLPLGSAKRLMSSLNPIIQRDNRLKEALMLILRKGLFAKATEGRQIAVHGFLLLVQSIHANASSGTSSDSSADSSILEILGLLRRCFSQQPEVRLLVYENLSKISIEHPELASDILAMLQLQFKKYFVADQSFDNPLQLDKCVEQSSLGGSVHTVEPIHSLIQALVKTMVAMRSNNQGTTSSDITSLQGHIDSLCFRLCKADPEDFELDKSSNYDMVTNVGMRNNCRAQLLLSTYEACMEHLIHTYSEGNNNAESIAKLFHKFKILHGILKEKSTNERGRKSGLSMAESSILTLPGITIISNILFVGESGPTVLRSNPDFVKYILTVTHHKLSKLTSQEDLGVSTYQQLASLAHVYMAEVVAKVGDKDDQTVGDNPTKNQQISTELSLSIECLVLLPQLIHNLYPAKMAHFLVNLLQAAQASQLSTDVDGEILVKHLIMVLQVSEHWHTLDRNTLLSSYTRLQELVEDLITHRTPRYKEAASLLNLKTFLLQCYSSPDPEKSGCVTAESTWIEGFCVDRAIEDQGVAKAALSLLITFSEQQGQFQNIVQVGNDINAIAGDIDSESDTQATQQQPTHFMIVNNSTFQISTTSLFSFLEHEYEGIEWILNRLRLAGDIAQDGTNSTSQDFEQIVCERIKVYIGIQIKLASTLLLGATAENFVKTLVKCYKALLGLIRLKLGTPSQLSPEFCQVVKIQVSQMTDNMYKFLTVYGQRFEELEERSRVQHKGKMKASTNLKEKAKIIRESKLVPNLIYVVEQFEGNLIKLSKKSKVNLMQNMKRSTARDFRIRVDCLPVQSSDEEEEIKRTASVGPDEGRSSMASDSEDERLSTSKRRRMHRSPQVAAKDRPQPPLLAPRSRTISMASVKSVATRMTSSSYDPKWPTEQQNPALESDDLEENPFFVAFKSLPHINIFLRSALVCIPHAQSIVGLTINKRMLGECSYEQTYTVSFKLMLLILLSSETHAFLPSPFYKGQYQSLNGKVVAIEKGYVTEVSGFQQLRTIRIISEETHYSQRRKITVLTIDRPLEGEIKHSEEEALYLIPAWRNHKLDGEFLTTFDENEEALKDANAAIQEFSSTYLFLKEYTAYAVEKILHIYTQLYQNLLACNFLIKEACRQPKEMEHFQELVEKHGINTLSGYGISTHLREMPISYLDAAVLCLRRLDSDNEMPRFVVNVEDGLAGIEDSGKEPELATTPIEKLMCIRTALSLISAAADKYMQENGLTVFHTSVASDDLITLLACALAQTHLPRLMSTLFYIRHFRLNQVERPELSFALVTFTTAIEFIRKDELSLQHHFSSPPKFNTPYGYPRHNTSWSSLPNHYRSASVPERSSPESPPPTLNVPVIPVAKTIQHRKSRSTDLGTAIQPKPMEQQPLARRKSISPSVSIKPQIVVPIMKEPAKKKMVGHHPFEHPKSRHEEWMLGDGKPMISTTSPTISSSTPIINSQSKPLPDHPVTPVSAPRLERSLSAVSSRSEPRGRSPSVHQAPEIIRVSFDRPTSPNINRRPVSMYSTADQFTDSELMGDFLSGLQNDADYVGDRAGRFRRVSGRW</sequence>
<dbReference type="Pfam" id="PF14675">
    <property type="entry name" value="FANCI_S1"/>
    <property type="match status" value="1"/>
</dbReference>
<dbReference type="Pfam" id="PF14678">
    <property type="entry name" value="FANCI_S4"/>
    <property type="match status" value="1"/>
</dbReference>
<dbReference type="InterPro" id="IPR003123">
    <property type="entry name" value="VPS9"/>
</dbReference>
<dbReference type="Gene3D" id="1.20.1050.80">
    <property type="entry name" value="VPS9 domain"/>
    <property type="match status" value="1"/>
</dbReference>
<dbReference type="InterPro" id="IPR029308">
    <property type="entry name" value="FANCI_S1"/>
</dbReference>